<dbReference type="Proteomes" id="UP001213972">
    <property type="component" value="Chromosome"/>
</dbReference>
<reference evidence="2" key="1">
    <citation type="submission" date="2023-03" db="EMBL/GenBank/DDBJ databases">
        <title>Andean soil-derived lignocellulolytic bacterial consortium as a source of novel taxa and putative plastic-active enzymes.</title>
        <authorList>
            <person name="Diaz-Garcia L."/>
            <person name="Chuvochina M."/>
            <person name="Feuerriegel G."/>
            <person name="Bunk B."/>
            <person name="Sproer C."/>
            <person name="Streit W.R."/>
            <person name="Rodriguez L.M."/>
            <person name="Overmann J."/>
            <person name="Jimenez D.J."/>
        </authorList>
    </citation>
    <scope>NUCLEOTIDE SEQUENCE</scope>
    <source>
        <strain evidence="2">MAG 4610</strain>
    </source>
</reference>
<evidence type="ECO:0000313" key="3">
    <source>
        <dbReference type="Proteomes" id="UP001213972"/>
    </source>
</evidence>
<dbReference type="EMBL" id="CP119321">
    <property type="protein sequence ID" value="WEK12627.1"/>
    <property type="molecule type" value="Genomic_DNA"/>
</dbReference>
<evidence type="ECO:0000313" key="2">
    <source>
        <dbReference type="EMBL" id="WEK12627.1"/>
    </source>
</evidence>
<sequence>MTRDIPDDIVDAEPAGGWTSGETADSVTAESSAAAAREIQEEGPDVETPSDSPAPDGAAVDATERASDPFVESAEIQQGLDPDLVTDEQADR</sequence>
<name>A0AAJ5VYS6_9MICO</name>
<proteinExistence type="predicted"/>
<accession>A0AAJ5VYS6</accession>
<protein>
    <submittedName>
        <fullName evidence="2">Uncharacterized protein</fullName>
    </submittedName>
</protein>
<gene>
    <name evidence="2" type="ORF">P0Y48_09090</name>
</gene>
<evidence type="ECO:0000256" key="1">
    <source>
        <dbReference type="SAM" id="MobiDB-lite"/>
    </source>
</evidence>
<feature type="region of interest" description="Disordered" evidence="1">
    <location>
        <begin position="1"/>
        <end position="92"/>
    </location>
</feature>
<feature type="compositionally biased region" description="Polar residues" evidence="1">
    <location>
        <begin position="20"/>
        <end position="31"/>
    </location>
</feature>
<dbReference type="AlphaFoldDB" id="A0AAJ5VYS6"/>
<organism evidence="2 3">
    <name type="scientific">Candidatus Microbacterium phytovorans</name>
    <dbReference type="NCBI Taxonomy" id="3121374"/>
    <lineage>
        <taxon>Bacteria</taxon>
        <taxon>Bacillati</taxon>
        <taxon>Actinomycetota</taxon>
        <taxon>Actinomycetes</taxon>
        <taxon>Micrococcales</taxon>
        <taxon>Microbacteriaceae</taxon>
        <taxon>Microbacterium</taxon>
    </lineage>
</organism>